<organism evidence="9 10">
    <name type="scientific">Pseudomicrostroma glucosiphilum</name>
    <dbReference type="NCBI Taxonomy" id="1684307"/>
    <lineage>
        <taxon>Eukaryota</taxon>
        <taxon>Fungi</taxon>
        <taxon>Dikarya</taxon>
        <taxon>Basidiomycota</taxon>
        <taxon>Ustilaginomycotina</taxon>
        <taxon>Exobasidiomycetes</taxon>
        <taxon>Microstromatales</taxon>
        <taxon>Microstromatales incertae sedis</taxon>
        <taxon>Pseudomicrostroma</taxon>
    </lineage>
</organism>
<evidence type="ECO:0000313" key="10">
    <source>
        <dbReference type="Proteomes" id="UP000245942"/>
    </source>
</evidence>
<dbReference type="AlphaFoldDB" id="A0A316U6S4"/>
<feature type="compositionally biased region" description="Polar residues" evidence="8">
    <location>
        <begin position="195"/>
        <end position="211"/>
    </location>
</feature>
<feature type="binding site" evidence="6">
    <location>
        <begin position="516"/>
        <end position="519"/>
    </location>
    <ligand>
        <name>GTP</name>
        <dbReference type="ChEBI" id="CHEBI:37565"/>
    </ligand>
</feature>
<dbReference type="GO" id="GO:0005737">
    <property type="term" value="C:cytoplasm"/>
    <property type="evidence" value="ECO:0007669"/>
    <property type="project" value="TreeGrafter"/>
</dbReference>
<accession>A0A316U6S4</accession>
<dbReference type="Pfam" id="PF00503">
    <property type="entry name" value="G-alpha"/>
    <property type="match status" value="1"/>
</dbReference>
<dbReference type="SUPFAM" id="SSF52540">
    <property type="entry name" value="P-loop containing nucleoside triphosphate hydrolases"/>
    <property type="match status" value="1"/>
</dbReference>
<evidence type="ECO:0000256" key="5">
    <source>
        <dbReference type="ARBA" id="ARBA00023224"/>
    </source>
</evidence>
<dbReference type="Proteomes" id="UP000245942">
    <property type="component" value="Unassembled WGS sequence"/>
</dbReference>
<name>A0A316U6S4_9BASI</name>
<evidence type="ECO:0000256" key="1">
    <source>
        <dbReference type="ARBA" id="ARBA00005804"/>
    </source>
</evidence>
<evidence type="ECO:0000256" key="3">
    <source>
        <dbReference type="ARBA" id="ARBA00022741"/>
    </source>
</evidence>
<feature type="binding site" evidence="7">
    <location>
        <position position="425"/>
    </location>
    <ligand>
        <name>Mg(2+)</name>
        <dbReference type="ChEBI" id="CHEBI:18420"/>
    </ligand>
</feature>
<feature type="region of interest" description="Disordered" evidence="8">
    <location>
        <begin position="58"/>
        <end position="84"/>
    </location>
</feature>
<feature type="compositionally biased region" description="Low complexity" evidence="8">
    <location>
        <begin position="173"/>
        <end position="187"/>
    </location>
</feature>
<dbReference type="PROSITE" id="PS51882">
    <property type="entry name" value="G_ALPHA"/>
    <property type="match status" value="1"/>
</dbReference>
<dbReference type="PRINTS" id="PR00318">
    <property type="entry name" value="GPROTEINA"/>
</dbReference>
<dbReference type="GO" id="GO:0003924">
    <property type="term" value="F:GTPase activity"/>
    <property type="evidence" value="ECO:0007669"/>
    <property type="project" value="InterPro"/>
</dbReference>
<keyword evidence="2 7" id="KW-0479">Metal-binding</keyword>
<dbReference type="SMART" id="SM00275">
    <property type="entry name" value="G_alpha"/>
    <property type="match status" value="1"/>
</dbReference>
<dbReference type="GO" id="GO:0046872">
    <property type="term" value="F:metal ion binding"/>
    <property type="evidence" value="ECO:0007669"/>
    <property type="project" value="UniProtKB-KW"/>
</dbReference>
<feature type="region of interest" description="Disordered" evidence="8">
    <location>
        <begin position="171"/>
        <end position="214"/>
    </location>
</feature>
<evidence type="ECO:0000256" key="2">
    <source>
        <dbReference type="ARBA" id="ARBA00022723"/>
    </source>
</evidence>
<dbReference type="InterPro" id="IPR027417">
    <property type="entry name" value="P-loop_NTPase"/>
</dbReference>
<dbReference type="SUPFAM" id="SSF47895">
    <property type="entry name" value="Transducin (alpha subunit), insertion domain"/>
    <property type="match status" value="1"/>
</dbReference>
<evidence type="ECO:0000256" key="6">
    <source>
        <dbReference type="PIRSR" id="PIRSR601019-1"/>
    </source>
</evidence>
<comment type="similarity">
    <text evidence="1">Belongs to the G-alpha family.</text>
</comment>
<dbReference type="GeneID" id="37016103"/>
<dbReference type="InterPro" id="IPR011025">
    <property type="entry name" value="GproteinA_insert"/>
</dbReference>
<evidence type="ECO:0000256" key="4">
    <source>
        <dbReference type="ARBA" id="ARBA00023134"/>
    </source>
</evidence>
<dbReference type="Gene3D" id="3.40.50.300">
    <property type="entry name" value="P-loop containing nucleotide triphosphate hydrolases"/>
    <property type="match status" value="2"/>
</dbReference>
<dbReference type="GO" id="GO:0007188">
    <property type="term" value="P:adenylate cyclase-modulating G protein-coupled receptor signaling pathway"/>
    <property type="evidence" value="ECO:0007669"/>
    <property type="project" value="TreeGrafter"/>
</dbReference>
<keyword evidence="5" id="KW-0807">Transducer</keyword>
<dbReference type="GO" id="GO:0031683">
    <property type="term" value="F:G-protein beta/gamma-subunit complex binding"/>
    <property type="evidence" value="ECO:0007669"/>
    <property type="project" value="InterPro"/>
</dbReference>
<evidence type="ECO:0000313" key="9">
    <source>
        <dbReference type="EMBL" id="PWN20043.1"/>
    </source>
</evidence>
<feature type="binding site" evidence="6">
    <location>
        <begin position="394"/>
        <end position="395"/>
    </location>
    <ligand>
        <name>GTP</name>
        <dbReference type="ChEBI" id="CHEBI:37565"/>
    </ligand>
</feature>
<keyword evidence="7" id="KW-0460">Magnesium</keyword>
<dbReference type="RefSeq" id="XP_025347203.1">
    <property type="nucleotide sequence ID" value="XM_025494369.1"/>
</dbReference>
<reference evidence="9 10" key="1">
    <citation type="journal article" date="2018" name="Mol. Biol. Evol.">
        <title>Broad Genomic Sampling Reveals a Smut Pathogenic Ancestry of the Fungal Clade Ustilaginomycotina.</title>
        <authorList>
            <person name="Kijpornyongpan T."/>
            <person name="Mondo S.J."/>
            <person name="Barry K."/>
            <person name="Sandor L."/>
            <person name="Lee J."/>
            <person name="Lipzen A."/>
            <person name="Pangilinan J."/>
            <person name="LaButti K."/>
            <person name="Hainaut M."/>
            <person name="Henrissat B."/>
            <person name="Grigoriev I.V."/>
            <person name="Spatafora J.W."/>
            <person name="Aime M.C."/>
        </authorList>
    </citation>
    <scope>NUCLEOTIDE SEQUENCE [LARGE SCALE GENOMIC DNA]</scope>
    <source>
        <strain evidence="9 10">MCA 4718</strain>
    </source>
</reference>
<dbReference type="PANTHER" id="PTHR10218:SF360">
    <property type="entry name" value="GUANINE NUCLEOTIDE-BINDING PROTEIN SUBUNIT ALPHA HOMOLOG"/>
    <property type="match status" value="1"/>
</dbReference>
<dbReference type="STRING" id="1684307.A0A316U6S4"/>
<feature type="region of interest" description="Disordered" evidence="8">
    <location>
        <begin position="1"/>
        <end position="43"/>
    </location>
</feature>
<feature type="compositionally biased region" description="Basic and acidic residues" evidence="8">
    <location>
        <begin position="65"/>
        <end position="84"/>
    </location>
</feature>
<dbReference type="Gene3D" id="1.10.400.10">
    <property type="entry name" value="GI Alpha 1, domain 2-like"/>
    <property type="match status" value="1"/>
</dbReference>
<sequence>MTFKLFHQASPSSSFLPAPSPIAPPSYFSPRRRSHTAAPQPQRFSLLQQNHFDPISFYLAPPRSETPREKTQRLKEEREAKKRSECIDKSLKEDGARARRARDEEKQILLLGQAEAGKTTILKQMRLLYNPTAYQAERASWRAIIQLNLITAVRVLLEIFEASQADERRIELPTRPATVSSPAPSSTSKRHLESKGSTSTAPLTVPSTAPPATSAGKNAAFLVRLRLAPLLGLESSLRTELGALGETAPLPADSRSVPVTPLWAPRKDAASFKLNTTKGNDLFLLAGWTSKLRSISPGRFDSDRMSIASSTNSQRTITSRLRRVSSHRAFGGARSEREQEGLASSANSCVLPPTSETTSLLLACKETIRSLWNEPFAQQLRQQNPSILNSGASDSTVYFLENLDRIASVDYQPTDQDVLHARVRTVGVTEEVFTIDQSNKVRVYDVGGSVSQRHVWSSYMEDLGISAILFLAPLSAFDQHLTEDPRVNRLADSLDLFEQVVENPLLRNVTLVLFLNKMDLLEAKLKSGIRVRDHFTSYKGRNEYEDVWRWFRKKFRAIADSATARANAAASAATAPGASAACGSAAAMATANATSSVVASGDNKRLLYVHTTVAISTKQIRAILCDVNDALLRENLNAAGLC</sequence>
<protein>
    <submittedName>
        <fullName evidence="9">G-alpha-domain-containing protein</fullName>
    </submittedName>
</protein>
<dbReference type="InterPro" id="IPR001019">
    <property type="entry name" value="Gprotein_alpha_su"/>
</dbReference>
<dbReference type="GO" id="GO:0005834">
    <property type="term" value="C:heterotrimeric G-protein complex"/>
    <property type="evidence" value="ECO:0007669"/>
    <property type="project" value="TreeGrafter"/>
</dbReference>
<gene>
    <name evidence="9" type="ORF">BCV69DRAFT_299793</name>
</gene>
<keyword evidence="10" id="KW-1185">Reference proteome</keyword>
<evidence type="ECO:0000256" key="8">
    <source>
        <dbReference type="SAM" id="MobiDB-lite"/>
    </source>
</evidence>
<keyword evidence="3 6" id="KW-0547">Nucleotide-binding</keyword>
<feature type="binding site" evidence="6">
    <location>
        <begin position="419"/>
        <end position="425"/>
    </location>
    <ligand>
        <name>GTP</name>
        <dbReference type="ChEBI" id="CHEBI:37565"/>
    </ligand>
</feature>
<proteinExistence type="inferred from homology"/>
<evidence type="ECO:0000256" key="7">
    <source>
        <dbReference type="PIRSR" id="PIRSR601019-2"/>
    </source>
</evidence>
<dbReference type="GO" id="GO:0005525">
    <property type="term" value="F:GTP binding"/>
    <property type="evidence" value="ECO:0007669"/>
    <property type="project" value="UniProtKB-KW"/>
</dbReference>
<dbReference type="OrthoDB" id="5817230at2759"/>
<dbReference type="GO" id="GO:0001664">
    <property type="term" value="F:G protein-coupled receptor binding"/>
    <property type="evidence" value="ECO:0007669"/>
    <property type="project" value="TreeGrafter"/>
</dbReference>
<keyword evidence="4 6" id="KW-0342">GTP-binding</keyword>
<dbReference type="EMBL" id="KZ819329">
    <property type="protein sequence ID" value="PWN20043.1"/>
    <property type="molecule type" value="Genomic_DNA"/>
</dbReference>
<dbReference type="PANTHER" id="PTHR10218">
    <property type="entry name" value="GTP-BINDING PROTEIN ALPHA SUBUNIT"/>
    <property type="match status" value="1"/>
</dbReference>
<dbReference type="FunFam" id="3.40.50.300:FF:000692">
    <property type="entry name" value="Guanine nucleotide-binding protein subunit alpha"/>
    <property type="match status" value="1"/>
</dbReference>